<dbReference type="PANTHER" id="PTHR43255">
    <property type="entry name" value="IRON-SULFUR-BINDING OXIDOREDUCTASE FADF-RELATED-RELATED"/>
    <property type="match status" value="1"/>
</dbReference>
<feature type="transmembrane region" description="Helical" evidence="6">
    <location>
        <begin position="165"/>
        <end position="185"/>
    </location>
</feature>
<dbReference type="InterPro" id="IPR036197">
    <property type="entry name" value="NarG-like_sf"/>
</dbReference>
<protein>
    <submittedName>
        <fullName evidence="8">4Fe-4S ferredoxin</fullName>
    </submittedName>
</protein>
<name>A0A2T2X2Y7_9FIRM</name>
<feature type="domain" description="4Fe-4S ferredoxin-type" evidence="7">
    <location>
        <begin position="262"/>
        <end position="293"/>
    </location>
</feature>
<dbReference type="InterPro" id="IPR017900">
    <property type="entry name" value="4Fe4S_Fe_S_CS"/>
</dbReference>
<feature type="transmembrane region" description="Helical" evidence="6">
    <location>
        <begin position="101"/>
        <end position="126"/>
    </location>
</feature>
<dbReference type="GO" id="GO:0016491">
    <property type="term" value="F:oxidoreductase activity"/>
    <property type="evidence" value="ECO:0007669"/>
    <property type="project" value="UniProtKB-KW"/>
</dbReference>
<dbReference type="PANTHER" id="PTHR43255:SF1">
    <property type="entry name" value="IRON-SULFUR-BINDING OXIDOREDUCTASE FADF-RELATED"/>
    <property type="match status" value="1"/>
</dbReference>
<proteinExistence type="predicted"/>
<sequence length="670" mass="74305">MSINYLAFITVVVLAIMWFGLLVMEKWKLVSLGQPVERLDNPSLRWQGVWREVFGQHRVLQERFSGIMHAMMFWGFFIVSIQTAIFFLRGLIPVIPNPTGIFGSIIDTAFDITAVFVIIAVIMAAYKRYVAKTPRLVRNWDAGLVLLLIAIIVVAQLSIESFQLALTPGVVFAPLGNLLGSWLHHFGPVQDRMGLEISNWVNALGLLTFLVYLPYSKHFHLFVAPFNVYLRNLENKGHLPSLSFEDETVESYGIGQISDLTWKDLLDAYACVQCGRCTAVCPANQTGKSLSPKNIIVSIRHHLEAVGPALEETAAARTIQQQELVDTPLAGGVIPEDDLWACTTCGACVEVCPVYDEHVVKIVGMRRHLVLTQGEMPTEAQTAFRNMENQGNPWGLGGDARRQFAQEWGIKDVSQGDHPKILYWMGCAATFDDRARKVAEATVSLLKQAGVDVGVLGSLERCTGDPARRLGNEYLYQSLATENVETLNAAGPDLILTTCPHCFNTIKNEYPDFGGRYTVKHHAEFLAELVAQGRLTPAKGLAETLTYHDSCYLGRYNGMYDAPRDVLQSIPGIELTEMERSRERSFCCGAGGGRMWLEERQGQRINQNRAQQAVNTGATTIATACPFCLTMMKDGIQSLGQEDNIQIRDFSEVLAESALPLNMKPSPSEV</sequence>
<feature type="transmembrane region" description="Helical" evidence="6">
    <location>
        <begin position="73"/>
        <end position="95"/>
    </location>
</feature>
<dbReference type="InterPro" id="IPR009051">
    <property type="entry name" value="Helical_ferredxn"/>
</dbReference>
<gene>
    <name evidence="8" type="ORF">C7B43_09265</name>
</gene>
<accession>A0A2T2X2Y7</accession>
<keyword evidence="1" id="KW-0004">4Fe-4S</keyword>
<dbReference type="PROSITE" id="PS00198">
    <property type="entry name" value="4FE4S_FER_1"/>
    <property type="match status" value="1"/>
</dbReference>
<keyword evidence="6" id="KW-0472">Membrane</keyword>
<evidence type="ECO:0000256" key="3">
    <source>
        <dbReference type="ARBA" id="ARBA00023002"/>
    </source>
</evidence>
<comment type="caution">
    <text evidence="8">The sequence shown here is derived from an EMBL/GenBank/DDBJ whole genome shotgun (WGS) entry which is preliminary data.</text>
</comment>
<evidence type="ECO:0000256" key="2">
    <source>
        <dbReference type="ARBA" id="ARBA00022723"/>
    </source>
</evidence>
<feature type="transmembrane region" description="Helical" evidence="6">
    <location>
        <begin position="197"/>
        <end position="215"/>
    </location>
</feature>
<evidence type="ECO:0000256" key="4">
    <source>
        <dbReference type="ARBA" id="ARBA00023004"/>
    </source>
</evidence>
<feature type="domain" description="4Fe-4S ferredoxin-type" evidence="7">
    <location>
        <begin position="333"/>
        <end position="362"/>
    </location>
</feature>
<evidence type="ECO:0000256" key="6">
    <source>
        <dbReference type="SAM" id="Phobius"/>
    </source>
</evidence>
<dbReference type="Pfam" id="PF13187">
    <property type="entry name" value="Fer4_9"/>
    <property type="match status" value="1"/>
</dbReference>
<dbReference type="PROSITE" id="PS51379">
    <property type="entry name" value="4FE4S_FER_2"/>
    <property type="match status" value="2"/>
</dbReference>
<evidence type="ECO:0000256" key="5">
    <source>
        <dbReference type="ARBA" id="ARBA00023014"/>
    </source>
</evidence>
<keyword evidence="2" id="KW-0479">Metal-binding</keyword>
<dbReference type="Gene3D" id="1.10.1060.10">
    <property type="entry name" value="Alpha-helical ferredoxin"/>
    <property type="match status" value="1"/>
</dbReference>
<evidence type="ECO:0000313" key="9">
    <source>
        <dbReference type="Proteomes" id="UP000242699"/>
    </source>
</evidence>
<dbReference type="GO" id="GO:0005886">
    <property type="term" value="C:plasma membrane"/>
    <property type="evidence" value="ECO:0007669"/>
    <property type="project" value="TreeGrafter"/>
</dbReference>
<dbReference type="EMBL" id="PXYT01000018">
    <property type="protein sequence ID" value="PSR28861.1"/>
    <property type="molecule type" value="Genomic_DNA"/>
</dbReference>
<keyword evidence="4" id="KW-0408">Iron</keyword>
<dbReference type="Gene3D" id="1.20.950.20">
    <property type="entry name" value="Transmembrane di-heme cytochromes, Chain C"/>
    <property type="match status" value="1"/>
</dbReference>
<reference evidence="8 9" key="1">
    <citation type="journal article" date="2014" name="BMC Genomics">
        <title>Comparison of environmental and isolate Sulfobacillus genomes reveals diverse carbon, sulfur, nitrogen, and hydrogen metabolisms.</title>
        <authorList>
            <person name="Justice N.B."/>
            <person name="Norman A."/>
            <person name="Brown C.T."/>
            <person name="Singh A."/>
            <person name="Thomas B.C."/>
            <person name="Banfield J.F."/>
        </authorList>
    </citation>
    <scope>NUCLEOTIDE SEQUENCE [LARGE SCALE GENOMIC DNA]</scope>
    <source>
        <strain evidence="8">AMDSBA1</strain>
    </source>
</reference>
<keyword evidence="3" id="KW-0560">Oxidoreductase</keyword>
<dbReference type="InterPro" id="IPR017896">
    <property type="entry name" value="4Fe4S_Fe-S-bd"/>
</dbReference>
<dbReference type="InterPro" id="IPR004017">
    <property type="entry name" value="Cys_rich_dom"/>
</dbReference>
<dbReference type="SUPFAM" id="SSF46548">
    <property type="entry name" value="alpha-helical ferredoxin"/>
    <property type="match status" value="1"/>
</dbReference>
<keyword evidence="5" id="KW-0411">Iron-sulfur</keyword>
<dbReference type="Pfam" id="PF02754">
    <property type="entry name" value="CCG"/>
    <property type="match status" value="2"/>
</dbReference>
<keyword evidence="6" id="KW-0812">Transmembrane</keyword>
<dbReference type="GO" id="GO:0051539">
    <property type="term" value="F:4 iron, 4 sulfur cluster binding"/>
    <property type="evidence" value="ECO:0007669"/>
    <property type="project" value="UniProtKB-KW"/>
</dbReference>
<keyword evidence="6" id="KW-1133">Transmembrane helix</keyword>
<evidence type="ECO:0000259" key="7">
    <source>
        <dbReference type="PROSITE" id="PS51379"/>
    </source>
</evidence>
<feature type="transmembrane region" description="Helical" evidence="6">
    <location>
        <begin position="138"/>
        <end position="159"/>
    </location>
</feature>
<dbReference type="InterPro" id="IPR051460">
    <property type="entry name" value="HdrC_iron-sulfur_subunit"/>
</dbReference>
<feature type="transmembrane region" description="Helical" evidence="6">
    <location>
        <begin position="6"/>
        <end position="24"/>
    </location>
</feature>
<dbReference type="AlphaFoldDB" id="A0A2T2X2Y7"/>
<organism evidence="8 9">
    <name type="scientific">Sulfobacillus benefaciens</name>
    <dbReference type="NCBI Taxonomy" id="453960"/>
    <lineage>
        <taxon>Bacteria</taxon>
        <taxon>Bacillati</taxon>
        <taxon>Bacillota</taxon>
        <taxon>Clostridia</taxon>
        <taxon>Eubacteriales</taxon>
        <taxon>Clostridiales Family XVII. Incertae Sedis</taxon>
        <taxon>Sulfobacillus</taxon>
    </lineage>
</organism>
<dbReference type="SUPFAM" id="SSF103501">
    <property type="entry name" value="Respiratory nitrate reductase 1 gamma chain"/>
    <property type="match status" value="1"/>
</dbReference>
<evidence type="ECO:0000256" key="1">
    <source>
        <dbReference type="ARBA" id="ARBA00022485"/>
    </source>
</evidence>
<dbReference type="Proteomes" id="UP000242699">
    <property type="component" value="Unassembled WGS sequence"/>
</dbReference>
<evidence type="ECO:0000313" key="8">
    <source>
        <dbReference type="EMBL" id="PSR28861.1"/>
    </source>
</evidence>
<dbReference type="GO" id="GO:0046872">
    <property type="term" value="F:metal ion binding"/>
    <property type="evidence" value="ECO:0007669"/>
    <property type="project" value="UniProtKB-KW"/>
</dbReference>